<evidence type="ECO:0000313" key="1">
    <source>
        <dbReference type="EMBL" id="KAJ9109553.1"/>
    </source>
</evidence>
<proteinExistence type="predicted"/>
<comment type="caution">
    <text evidence="1">The sequence shown here is derived from an EMBL/GenBank/DDBJ whole genome shotgun (WGS) entry which is preliminary data.</text>
</comment>
<dbReference type="Proteomes" id="UP001230649">
    <property type="component" value="Unassembled WGS sequence"/>
</dbReference>
<reference evidence="1" key="1">
    <citation type="submission" date="2023-04" db="EMBL/GenBank/DDBJ databases">
        <title>Draft Genome sequencing of Naganishia species isolated from polar environments using Oxford Nanopore Technology.</title>
        <authorList>
            <person name="Leo P."/>
            <person name="Venkateswaran K."/>
        </authorList>
    </citation>
    <scope>NUCLEOTIDE SEQUENCE</scope>
    <source>
        <strain evidence="1">MNA-CCFEE 5262</strain>
    </source>
</reference>
<organism evidence="1 2">
    <name type="scientific">Naganishia adeliensis</name>
    <dbReference type="NCBI Taxonomy" id="92952"/>
    <lineage>
        <taxon>Eukaryota</taxon>
        <taxon>Fungi</taxon>
        <taxon>Dikarya</taxon>
        <taxon>Basidiomycota</taxon>
        <taxon>Agaricomycotina</taxon>
        <taxon>Tremellomycetes</taxon>
        <taxon>Filobasidiales</taxon>
        <taxon>Filobasidiaceae</taxon>
        <taxon>Naganishia</taxon>
    </lineage>
</organism>
<evidence type="ECO:0000313" key="2">
    <source>
        <dbReference type="Proteomes" id="UP001230649"/>
    </source>
</evidence>
<sequence>MNAFSSATHISPPARLRIDMEDELELIRSSLLPSETLQPGETDSSQYTITSADSPYRIHFTSIEDEETPVFQLKSDDMGREEAVGWSQWVEEKLAESWEEALGTGYPLYYMITTHFLPILQENLSNAQEEKVLEDPPIQQVAYQPGHLLFTSHHLLSPTKRRLLSSLSSSLHLKGFGKTGYPGIIYAQGDLADLEEFAREVKSWQWLALKLRVLEVDPLSKEEQRPGRGKWEEVTKIGEALDWLRSVGKEYLLTDSGIGSSSSEGKK</sequence>
<keyword evidence="2" id="KW-1185">Reference proteome</keyword>
<accession>A0ACC2WCT0</accession>
<gene>
    <name evidence="1" type="ORF">QFC20_003299</name>
</gene>
<name>A0ACC2WCT0_9TREE</name>
<protein>
    <submittedName>
        <fullName evidence="1">Uncharacterized protein</fullName>
    </submittedName>
</protein>
<dbReference type="EMBL" id="JASBWS010000029">
    <property type="protein sequence ID" value="KAJ9109553.1"/>
    <property type="molecule type" value="Genomic_DNA"/>
</dbReference>